<dbReference type="GO" id="GO:0030127">
    <property type="term" value="C:COPII vesicle coat"/>
    <property type="evidence" value="ECO:0007669"/>
    <property type="project" value="TreeGrafter"/>
</dbReference>
<keyword evidence="15" id="KW-1185">Reference proteome</keyword>
<feature type="repeat" description="WD" evidence="13">
    <location>
        <begin position="104"/>
        <end position="146"/>
    </location>
</feature>
<evidence type="ECO:0000256" key="6">
    <source>
        <dbReference type="ARBA" id="ARBA00022574"/>
    </source>
</evidence>
<keyword evidence="11" id="KW-0472">Membrane</keyword>
<name>A0AAV8XQI4_9CUCU</name>
<accession>A0AAV8XQI4</accession>
<dbReference type="AlphaFoldDB" id="A0AAV8XQI4"/>
<proteinExistence type="inferred from homology"/>
<dbReference type="PANTHER" id="PTHR13923:SF11">
    <property type="entry name" value="SECRETORY 31, ISOFORM D"/>
    <property type="match status" value="1"/>
</dbReference>
<dbReference type="InterPro" id="IPR001680">
    <property type="entry name" value="WD40_rpt"/>
</dbReference>
<dbReference type="InterPro" id="IPR040251">
    <property type="entry name" value="SEC31-like"/>
</dbReference>
<evidence type="ECO:0000256" key="9">
    <source>
        <dbReference type="ARBA" id="ARBA00022892"/>
    </source>
</evidence>
<evidence type="ECO:0000256" key="2">
    <source>
        <dbReference type="ARBA" id="ARBA00004406"/>
    </source>
</evidence>
<dbReference type="EMBL" id="JAPWTK010000414">
    <property type="protein sequence ID" value="KAJ8940709.1"/>
    <property type="molecule type" value="Genomic_DNA"/>
</dbReference>
<evidence type="ECO:0000256" key="3">
    <source>
        <dbReference type="ARBA" id="ARBA00009358"/>
    </source>
</evidence>
<dbReference type="GO" id="GO:0007029">
    <property type="term" value="P:endoplasmic reticulum organization"/>
    <property type="evidence" value="ECO:0007669"/>
    <property type="project" value="TreeGrafter"/>
</dbReference>
<dbReference type="Pfam" id="PF00400">
    <property type="entry name" value="WD40"/>
    <property type="match status" value="2"/>
</dbReference>
<keyword evidence="4" id="KW-0813">Transport</keyword>
<keyword evidence="5" id="KW-0963">Cytoplasm</keyword>
<feature type="repeat" description="WD" evidence="13">
    <location>
        <begin position="241"/>
        <end position="283"/>
    </location>
</feature>
<sequence length="669" mass="73706">MKVKDIERTANVAWSPKTQHPIYLAAGTAAQQLDASFNTNAAIEMYSLNLTEPGPDMKLISSQPSDHRFHKIIWGSYGGDQSSGTIIGGASKLLKGEDAIIGQQEKHTGPVHALDFNSFQTNLFATGAGNSEIFLWDLNNTNAPMSPGAKSQPLEDVLSVAWNKQVQHILASTFPSKCVIWDLRKNEPIIKLTDTVSRIRWKVVAWHPEVATQLCLASEEDHSPIIQLWDLRFATSPLKTLEDHQRGVLSVAWCADDSDLLVSCGKDSRLICWNPNSNQPNGEVLSELAKTNQWSFDVVWCPRNPTLIASPNFDGHVSIYSLMGGKTQQIQTTNKIADSFPGMEGYVQALVPQPSTIFVSADLTKPPKWLKRPVGASFGFGGKLITFENDKSAIAQALQNSQPGEPLVKVQRTVQISQKGTCSEIRGIGTGLEYGNFIEYCVNKADTTDDQHKKYIWHFLKASFEQNPRAELLNLVGYSIEDVNSKLGQYVGKDLQNNVDGLTDDFSNMNRLEDYDSGDPFSNLSPQRQQQKAIAPFKIETGDDSDGLITQALLLNNVEAAVQLCLKAKRFADALIIATTGGPELLTRTQHKYLEQSEGYISSLIAAMVSEDWGSIIDNCDVSSWKEALAAILTHASDDDLPALLWYQVQKLPVPSYKKLPDANLVGES</sequence>
<keyword evidence="6 13" id="KW-0853">WD repeat</keyword>
<reference evidence="14" key="1">
    <citation type="journal article" date="2023" name="Insect Mol. Biol.">
        <title>Genome sequencing provides insights into the evolution of gene families encoding plant cell wall-degrading enzymes in longhorned beetles.</title>
        <authorList>
            <person name="Shin N.R."/>
            <person name="Okamura Y."/>
            <person name="Kirsch R."/>
            <person name="Pauchet Y."/>
        </authorList>
    </citation>
    <scope>NUCLEOTIDE SEQUENCE</scope>
    <source>
        <strain evidence="14">AMC_N1</strain>
    </source>
</reference>
<dbReference type="Gene3D" id="1.25.40.1030">
    <property type="match status" value="1"/>
</dbReference>
<dbReference type="InterPro" id="IPR036322">
    <property type="entry name" value="WD40_repeat_dom_sf"/>
</dbReference>
<dbReference type="FunFam" id="2.130.10.10:FF:000009">
    <property type="entry name" value="Protein transport protein Sec31A isoform A"/>
    <property type="match status" value="1"/>
</dbReference>
<dbReference type="GO" id="GO:0090110">
    <property type="term" value="P:COPII-coated vesicle cargo loading"/>
    <property type="evidence" value="ECO:0007669"/>
    <property type="project" value="TreeGrafter"/>
</dbReference>
<keyword evidence="7" id="KW-0677">Repeat</keyword>
<evidence type="ECO:0000256" key="5">
    <source>
        <dbReference type="ARBA" id="ARBA00022490"/>
    </source>
</evidence>
<dbReference type="GO" id="GO:0070971">
    <property type="term" value="C:endoplasmic reticulum exit site"/>
    <property type="evidence" value="ECO:0007669"/>
    <property type="project" value="TreeGrafter"/>
</dbReference>
<evidence type="ECO:0000256" key="8">
    <source>
        <dbReference type="ARBA" id="ARBA00022824"/>
    </source>
</evidence>
<dbReference type="PANTHER" id="PTHR13923">
    <property type="entry name" value="SEC31-RELATED PROTEIN"/>
    <property type="match status" value="1"/>
</dbReference>
<keyword evidence="8" id="KW-0256">Endoplasmic reticulum</keyword>
<evidence type="ECO:0000256" key="12">
    <source>
        <dbReference type="ARBA" id="ARBA00023329"/>
    </source>
</evidence>
<gene>
    <name evidence="14" type="ORF">NQ318_009112</name>
</gene>
<evidence type="ECO:0000256" key="13">
    <source>
        <dbReference type="PROSITE-ProRule" id="PRU00221"/>
    </source>
</evidence>
<evidence type="ECO:0000256" key="7">
    <source>
        <dbReference type="ARBA" id="ARBA00022737"/>
    </source>
</evidence>
<organism evidence="14 15">
    <name type="scientific">Aromia moschata</name>
    <dbReference type="NCBI Taxonomy" id="1265417"/>
    <lineage>
        <taxon>Eukaryota</taxon>
        <taxon>Metazoa</taxon>
        <taxon>Ecdysozoa</taxon>
        <taxon>Arthropoda</taxon>
        <taxon>Hexapoda</taxon>
        <taxon>Insecta</taxon>
        <taxon>Pterygota</taxon>
        <taxon>Neoptera</taxon>
        <taxon>Endopterygota</taxon>
        <taxon>Coleoptera</taxon>
        <taxon>Polyphaga</taxon>
        <taxon>Cucujiformia</taxon>
        <taxon>Chrysomeloidea</taxon>
        <taxon>Cerambycidae</taxon>
        <taxon>Cerambycinae</taxon>
        <taxon>Callichromatini</taxon>
        <taxon>Aromia</taxon>
    </lineage>
</organism>
<dbReference type="SMART" id="SM00320">
    <property type="entry name" value="WD40"/>
    <property type="match status" value="4"/>
</dbReference>
<comment type="subcellular location">
    <subcellularLocation>
        <location evidence="1">Cytoplasmic vesicle membrane</location>
        <topology evidence="1">Peripheral membrane protein</topology>
        <orientation evidence="1">Cytoplasmic side</orientation>
    </subcellularLocation>
    <subcellularLocation>
        <location evidence="2">Endoplasmic reticulum membrane</location>
        <topology evidence="2">Peripheral membrane protein</topology>
    </subcellularLocation>
</comment>
<keyword evidence="10" id="KW-0653">Protein transport</keyword>
<dbReference type="GO" id="GO:0015031">
    <property type="term" value="P:protein transport"/>
    <property type="evidence" value="ECO:0007669"/>
    <property type="project" value="UniProtKB-KW"/>
</dbReference>
<comment type="similarity">
    <text evidence="3">Belongs to the WD repeat SEC31 family.</text>
</comment>
<dbReference type="GO" id="GO:0005198">
    <property type="term" value="F:structural molecule activity"/>
    <property type="evidence" value="ECO:0007669"/>
    <property type="project" value="TreeGrafter"/>
</dbReference>
<dbReference type="SUPFAM" id="SSF50978">
    <property type="entry name" value="WD40 repeat-like"/>
    <property type="match status" value="1"/>
</dbReference>
<protein>
    <submittedName>
        <fullName evidence="14">Uncharacterized protein</fullName>
    </submittedName>
</protein>
<keyword evidence="12" id="KW-0968">Cytoplasmic vesicle</keyword>
<evidence type="ECO:0000256" key="11">
    <source>
        <dbReference type="ARBA" id="ARBA00023136"/>
    </source>
</evidence>
<evidence type="ECO:0000256" key="1">
    <source>
        <dbReference type="ARBA" id="ARBA00004180"/>
    </source>
</evidence>
<comment type="caution">
    <text evidence="14">The sequence shown here is derived from an EMBL/GenBank/DDBJ whole genome shotgun (WGS) entry which is preliminary data.</text>
</comment>
<dbReference type="InterPro" id="IPR015943">
    <property type="entry name" value="WD40/YVTN_repeat-like_dom_sf"/>
</dbReference>
<evidence type="ECO:0000313" key="15">
    <source>
        <dbReference type="Proteomes" id="UP001162162"/>
    </source>
</evidence>
<evidence type="ECO:0000256" key="10">
    <source>
        <dbReference type="ARBA" id="ARBA00022927"/>
    </source>
</evidence>
<evidence type="ECO:0000313" key="14">
    <source>
        <dbReference type="EMBL" id="KAJ8940709.1"/>
    </source>
</evidence>
<dbReference type="PROSITE" id="PS50082">
    <property type="entry name" value="WD_REPEATS_2"/>
    <property type="match status" value="2"/>
</dbReference>
<evidence type="ECO:0000256" key="4">
    <source>
        <dbReference type="ARBA" id="ARBA00022448"/>
    </source>
</evidence>
<dbReference type="Proteomes" id="UP001162162">
    <property type="component" value="Unassembled WGS sequence"/>
</dbReference>
<dbReference type="Gene3D" id="2.130.10.10">
    <property type="entry name" value="YVTN repeat-like/Quinoprotein amine dehydrogenase"/>
    <property type="match status" value="1"/>
</dbReference>
<keyword evidence="9" id="KW-0931">ER-Golgi transport</keyword>
<dbReference type="GO" id="GO:0005789">
    <property type="term" value="C:endoplasmic reticulum membrane"/>
    <property type="evidence" value="ECO:0007669"/>
    <property type="project" value="UniProtKB-SubCell"/>
</dbReference>